<dbReference type="InterPro" id="IPR019756">
    <property type="entry name" value="Pept_S26A_signal_pept_1_Ser-AS"/>
</dbReference>
<name>A0ABP8JK69_9BACT</name>
<keyword evidence="4" id="KW-0238">DNA-binding</keyword>
<dbReference type="Pfam" id="PF00717">
    <property type="entry name" value="Peptidase_S24"/>
    <property type="match status" value="1"/>
</dbReference>
<dbReference type="InterPro" id="IPR036286">
    <property type="entry name" value="LexA/Signal_pep-like_sf"/>
</dbReference>
<dbReference type="PANTHER" id="PTHR40661:SF1">
    <property type="entry name" value="HTH CRO_C1-TYPE DOMAIN-CONTAINING PROTEIN"/>
    <property type="match status" value="1"/>
</dbReference>
<dbReference type="SUPFAM" id="SSF51306">
    <property type="entry name" value="LexA/Signal peptidase"/>
    <property type="match status" value="1"/>
</dbReference>
<proteinExistence type="predicted"/>
<reference evidence="8" key="1">
    <citation type="journal article" date="2019" name="Int. J. Syst. Evol. Microbiol.">
        <title>The Global Catalogue of Microorganisms (GCM) 10K type strain sequencing project: providing services to taxonomists for standard genome sequencing and annotation.</title>
        <authorList>
            <consortium name="The Broad Institute Genomics Platform"/>
            <consortium name="The Broad Institute Genome Sequencing Center for Infectious Disease"/>
            <person name="Wu L."/>
            <person name="Ma J."/>
        </authorList>
    </citation>
    <scope>NUCLEOTIDE SEQUENCE [LARGE SCALE GENOMIC DNA]</scope>
    <source>
        <strain evidence="8">JCM 17924</strain>
    </source>
</reference>
<evidence type="ECO:0000313" key="7">
    <source>
        <dbReference type="EMBL" id="GAA4392183.1"/>
    </source>
</evidence>
<keyword evidence="8" id="KW-1185">Reference proteome</keyword>
<dbReference type="PROSITE" id="PS50943">
    <property type="entry name" value="HTH_CROC1"/>
    <property type="match status" value="1"/>
</dbReference>
<evidence type="ECO:0000256" key="4">
    <source>
        <dbReference type="ARBA" id="ARBA00023125"/>
    </source>
</evidence>
<protein>
    <recommendedName>
        <fullName evidence="6">HTH cro/C1-type domain-containing protein</fullName>
    </recommendedName>
</protein>
<dbReference type="Gene3D" id="1.10.260.40">
    <property type="entry name" value="lambda repressor-like DNA-binding domains"/>
    <property type="match status" value="1"/>
</dbReference>
<dbReference type="EMBL" id="BAABHA010000015">
    <property type="protein sequence ID" value="GAA4392183.1"/>
    <property type="molecule type" value="Genomic_DNA"/>
</dbReference>
<dbReference type="PROSITE" id="PS00501">
    <property type="entry name" value="SPASE_I_1"/>
    <property type="match status" value="1"/>
</dbReference>
<dbReference type="Gene3D" id="2.10.109.10">
    <property type="entry name" value="Umud Fragment, subunit A"/>
    <property type="match status" value="1"/>
</dbReference>
<dbReference type="CDD" id="cd06529">
    <property type="entry name" value="S24_LexA-like"/>
    <property type="match status" value="1"/>
</dbReference>
<evidence type="ECO:0000259" key="6">
    <source>
        <dbReference type="PROSITE" id="PS50943"/>
    </source>
</evidence>
<organism evidence="7 8">
    <name type="scientific">Hymenobacter koreensis</name>
    <dbReference type="NCBI Taxonomy" id="1084523"/>
    <lineage>
        <taxon>Bacteria</taxon>
        <taxon>Pseudomonadati</taxon>
        <taxon>Bacteroidota</taxon>
        <taxon>Cytophagia</taxon>
        <taxon>Cytophagales</taxon>
        <taxon>Hymenobacteraceae</taxon>
        <taxon>Hymenobacter</taxon>
    </lineage>
</organism>
<dbReference type="PANTHER" id="PTHR40661">
    <property type="match status" value="1"/>
</dbReference>
<dbReference type="InterPro" id="IPR015927">
    <property type="entry name" value="Peptidase_S24_S26A/B/C"/>
</dbReference>
<evidence type="ECO:0000256" key="2">
    <source>
        <dbReference type="ARBA" id="ARBA00022801"/>
    </source>
</evidence>
<gene>
    <name evidence="7" type="ORF">GCM10023186_42360</name>
</gene>
<dbReference type="InterPro" id="IPR039418">
    <property type="entry name" value="LexA-like"/>
</dbReference>
<accession>A0ABP8JK69</accession>
<evidence type="ECO:0000256" key="3">
    <source>
        <dbReference type="ARBA" id="ARBA00023015"/>
    </source>
</evidence>
<comment type="caution">
    <text evidence="7">The sequence shown here is derived from an EMBL/GenBank/DDBJ whole genome shotgun (WGS) entry which is preliminary data.</text>
</comment>
<feature type="domain" description="HTH cro/C1-type" evidence="6">
    <location>
        <begin position="41"/>
        <end position="76"/>
    </location>
</feature>
<dbReference type="InterPro" id="IPR001387">
    <property type="entry name" value="Cro/C1-type_HTH"/>
</dbReference>
<evidence type="ECO:0000313" key="8">
    <source>
        <dbReference type="Proteomes" id="UP001500454"/>
    </source>
</evidence>
<dbReference type="SUPFAM" id="SSF47413">
    <property type="entry name" value="lambda repressor-like DNA-binding domains"/>
    <property type="match status" value="1"/>
</dbReference>
<keyword evidence="5" id="KW-0804">Transcription</keyword>
<keyword evidence="2" id="KW-0378">Hydrolase</keyword>
<sequence length="241" mass="27145">MGQRIRQRRKELGLTGEDVVTRMEALRRAATEAHPYFGANGLKRAGLSMLEAGKNGTTTHNLHLIAAALHTTADYLLGIDAPPPHVPVDSNAFVVRDFDVAYRKFVPVRARATFAETFDDQRHEELPEFPVVLFNGETIPEHALVVEVNGDSMEPTLRTGWKVLIEPINQADWLYARPGILAVLYRAHFVIKRVRRNTLRETKTLLLESDNPDGGSETVLGDDLRMLWRVRRVVDAPIDLH</sequence>
<keyword evidence="3" id="KW-0805">Transcription regulation</keyword>
<evidence type="ECO:0000256" key="1">
    <source>
        <dbReference type="ARBA" id="ARBA00022670"/>
    </source>
</evidence>
<dbReference type="CDD" id="cd00093">
    <property type="entry name" value="HTH_XRE"/>
    <property type="match status" value="1"/>
</dbReference>
<dbReference type="Proteomes" id="UP001500454">
    <property type="component" value="Unassembled WGS sequence"/>
</dbReference>
<keyword evidence="1" id="KW-0645">Protease</keyword>
<evidence type="ECO:0000256" key="5">
    <source>
        <dbReference type="ARBA" id="ARBA00023163"/>
    </source>
</evidence>
<dbReference type="InterPro" id="IPR010982">
    <property type="entry name" value="Lambda_DNA-bd_dom_sf"/>
</dbReference>